<dbReference type="GO" id="GO:0006094">
    <property type="term" value="P:gluconeogenesis"/>
    <property type="evidence" value="ECO:0007669"/>
    <property type="project" value="UniProtKB-UniRule"/>
</dbReference>
<dbReference type="Pfam" id="PF00342">
    <property type="entry name" value="PGI"/>
    <property type="match status" value="1"/>
</dbReference>
<dbReference type="GO" id="GO:0005829">
    <property type="term" value="C:cytosol"/>
    <property type="evidence" value="ECO:0007669"/>
    <property type="project" value="TreeGrafter"/>
</dbReference>
<evidence type="ECO:0000256" key="3">
    <source>
        <dbReference type="ARBA" id="ARBA00022432"/>
    </source>
</evidence>
<comment type="pathway">
    <text evidence="1 7 8">Carbohydrate degradation; glycolysis; D-glyceraldehyde 3-phosphate and glycerone phosphate from D-glucose: step 2/4.</text>
</comment>
<name>A0A1I6VF68_9FLAO</name>
<keyword evidence="7" id="KW-0963">Cytoplasm</keyword>
<dbReference type="PROSITE" id="PS00765">
    <property type="entry name" value="P_GLUCOSE_ISOMERASE_1"/>
    <property type="match status" value="1"/>
</dbReference>
<feature type="active site" evidence="7">
    <location>
        <position position="389"/>
    </location>
</feature>
<protein>
    <recommendedName>
        <fullName evidence="7">Glucose-6-phosphate isomerase</fullName>
        <shortName evidence="7">GPI</shortName>
        <ecNumber evidence="7">5.3.1.9</ecNumber>
    </recommendedName>
    <alternativeName>
        <fullName evidence="7">Phosphoglucose isomerase</fullName>
        <shortName evidence="7">PGI</shortName>
    </alternativeName>
    <alternativeName>
        <fullName evidence="7">Phosphohexose isomerase</fullName>
        <shortName evidence="7">PHI</shortName>
    </alternativeName>
</protein>
<feature type="active site" description="Proton donor" evidence="7">
    <location>
        <position position="358"/>
    </location>
</feature>
<dbReference type="InterPro" id="IPR035476">
    <property type="entry name" value="SIS_PGI_1"/>
</dbReference>
<evidence type="ECO:0000256" key="8">
    <source>
        <dbReference type="RuleBase" id="RU000612"/>
    </source>
</evidence>
<dbReference type="OrthoDB" id="140919at2"/>
<evidence type="ECO:0000256" key="6">
    <source>
        <dbReference type="ARBA" id="ARBA00029321"/>
    </source>
</evidence>
<dbReference type="InterPro" id="IPR023096">
    <property type="entry name" value="G6P_Isomerase_C"/>
</dbReference>
<comment type="pathway">
    <text evidence="7">Carbohydrate biosynthesis; gluconeogenesis.</text>
</comment>
<dbReference type="UniPathway" id="UPA00138"/>
<dbReference type="AlphaFoldDB" id="A0A1I6VF68"/>
<evidence type="ECO:0000256" key="2">
    <source>
        <dbReference type="ARBA" id="ARBA00006604"/>
    </source>
</evidence>
<keyword evidence="5 7" id="KW-0413">Isomerase</keyword>
<proteinExistence type="inferred from homology"/>
<dbReference type="InterPro" id="IPR046348">
    <property type="entry name" value="SIS_dom_sf"/>
</dbReference>
<evidence type="ECO:0000256" key="5">
    <source>
        <dbReference type="ARBA" id="ARBA00023235"/>
    </source>
</evidence>
<feature type="active site" evidence="7">
    <location>
        <position position="516"/>
    </location>
</feature>
<dbReference type="SUPFAM" id="SSF53697">
    <property type="entry name" value="SIS domain"/>
    <property type="match status" value="1"/>
</dbReference>
<evidence type="ECO:0000313" key="10">
    <source>
        <dbReference type="Proteomes" id="UP000183209"/>
    </source>
</evidence>
<dbReference type="FunFam" id="3.40.50.10490:FF:000004">
    <property type="entry name" value="Glucose-6-phosphate isomerase"/>
    <property type="match status" value="1"/>
</dbReference>
<gene>
    <name evidence="7" type="primary">pgi</name>
    <name evidence="9" type="ORF">SAMN04487906_3079</name>
</gene>
<dbReference type="GO" id="GO:0004347">
    <property type="term" value="F:glucose-6-phosphate isomerase activity"/>
    <property type="evidence" value="ECO:0007669"/>
    <property type="project" value="UniProtKB-UniRule"/>
</dbReference>
<evidence type="ECO:0000313" key="9">
    <source>
        <dbReference type="EMBL" id="SFT12383.1"/>
    </source>
</evidence>
<dbReference type="Gene3D" id="3.40.50.10490">
    <property type="entry name" value="Glucose-6-phosphate isomerase like protein, domain 1"/>
    <property type="match status" value="2"/>
</dbReference>
<dbReference type="CDD" id="cd05015">
    <property type="entry name" value="SIS_PGI_1"/>
    <property type="match status" value="1"/>
</dbReference>
<dbReference type="GO" id="GO:0048029">
    <property type="term" value="F:monosaccharide binding"/>
    <property type="evidence" value="ECO:0007669"/>
    <property type="project" value="TreeGrafter"/>
</dbReference>
<comment type="subcellular location">
    <subcellularLocation>
        <location evidence="7">Cytoplasm</location>
    </subcellularLocation>
</comment>
<dbReference type="Gene3D" id="1.10.1390.10">
    <property type="match status" value="1"/>
</dbReference>
<dbReference type="PROSITE" id="PS51463">
    <property type="entry name" value="P_GLUCOSE_ISOMERASE_3"/>
    <property type="match status" value="1"/>
</dbReference>
<dbReference type="HAMAP" id="MF_00473">
    <property type="entry name" value="G6P_isomerase"/>
    <property type="match status" value="1"/>
</dbReference>
<reference evidence="9 10" key="1">
    <citation type="submission" date="2016-10" db="EMBL/GenBank/DDBJ databases">
        <authorList>
            <person name="de Groot N.N."/>
        </authorList>
    </citation>
    <scope>NUCLEOTIDE SEQUENCE [LARGE SCALE GENOMIC DNA]</scope>
    <source>
        <strain evidence="9 10">CGMCC 1.6114</strain>
    </source>
</reference>
<evidence type="ECO:0000256" key="1">
    <source>
        <dbReference type="ARBA" id="ARBA00004926"/>
    </source>
</evidence>
<dbReference type="EMBL" id="FPAG01000009">
    <property type="protein sequence ID" value="SFT12383.1"/>
    <property type="molecule type" value="Genomic_DNA"/>
</dbReference>
<evidence type="ECO:0000256" key="7">
    <source>
        <dbReference type="HAMAP-Rule" id="MF_00473"/>
    </source>
</evidence>
<keyword evidence="4 7" id="KW-0324">Glycolysis</keyword>
<dbReference type="NCBIfam" id="NF001211">
    <property type="entry name" value="PRK00179.1"/>
    <property type="match status" value="1"/>
</dbReference>
<accession>A0A1I6VF68</accession>
<dbReference type="InterPro" id="IPR001672">
    <property type="entry name" value="G6P_Isomerase"/>
</dbReference>
<dbReference type="RefSeq" id="WP_074979948.1">
    <property type="nucleotide sequence ID" value="NZ_FPAG01000009.1"/>
</dbReference>
<comment type="catalytic activity">
    <reaction evidence="6 7 8">
        <text>alpha-D-glucose 6-phosphate = beta-D-fructose 6-phosphate</text>
        <dbReference type="Rhea" id="RHEA:11816"/>
        <dbReference type="ChEBI" id="CHEBI:57634"/>
        <dbReference type="ChEBI" id="CHEBI:58225"/>
        <dbReference type="EC" id="5.3.1.9"/>
    </reaction>
</comment>
<dbReference type="InterPro" id="IPR018189">
    <property type="entry name" value="Phosphoglucose_isomerase_CS"/>
</dbReference>
<sequence length="550" mass="62072">MALNSINPTHTEVWKKLQKHHLEIKDITMKSLFAEDSNRADSFTIKWNDFYVDYSKNRITKDTRSLLLDLAKECKLEDAINKYFSGEIINETEGRAVLHTALRAKESDSVLVDGVNVIPEVYAVKNKIKAFSNSVISGERKGYTGKAFTDIVNIGIGGSDLGPAMVTEALQYYKNHLNVHFVSNVDGDHVHESIKGLNPETTLFIIVSKSFTTQETLSNAQTIRNWFLSDQFSTVQEDVAKHFVAASTNLPKIEEFGIASENVFPMWDWVGGRFSLWSAVGLSIALAVGYDNFDKLLEGAHQMDVHFKTTPFEENIPVQLSLLSIWYNNFYNAESEVIIPYTQYLSRFAAYLQQGIMESNGKSVDRTGNSVDYQTGTIIWGEPGTNSQHAFFQLIHQGTKIIPADFIGFTNSLHRDKDHHNKLMANFFAQTEALLNGKTALEVQNELEGKMDTEAIKKLLPYKVFEGNKPSTTILIDELTPESLGALIAMYEHQIFVQGVIWNIYSYDQWGVELGKQLATNILKDLTSENIENHDSSTCNLVKYFKKNQK</sequence>
<dbReference type="CDD" id="cd05016">
    <property type="entry name" value="SIS_PGI_2"/>
    <property type="match status" value="1"/>
</dbReference>
<keyword evidence="3 7" id="KW-0312">Gluconeogenesis</keyword>
<dbReference type="UniPathway" id="UPA00109">
    <property type="reaction ID" value="UER00181"/>
</dbReference>
<dbReference type="EC" id="5.3.1.9" evidence="7"/>
<dbReference type="PRINTS" id="PR00662">
    <property type="entry name" value="G6PISOMERASE"/>
</dbReference>
<dbReference type="PROSITE" id="PS00174">
    <property type="entry name" value="P_GLUCOSE_ISOMERASE_2"/>
    <property type="match status" value="1"/>
</dbReference>
<comment type="function">
    <text evidence="7">Catalyzes the reversible isomerization of glucose-6-phosphate to fructose-6-phosphate.</text>
</comment>
<dbReference type="GO" id="GO:0097367">
    <property type="term" value="F:carbohydrate derivative binding"/>
    <property type="evidence" value="ECO:0007669"/>
    <property type="project" value="InterPro"/>
</dbReference>
<dbReference type="PANTHER" id="PTHR11469">
    <property type="entry name" value="GLUCOSE-6-PHOSPHATE ISOMERASE"/>
    <property type="match status" value="1"/>
</dbReference>
<dbReference type="InterPro" id="IPR035482">
    <property type="entry name" value="SIS_PGI_2"/>
</dbReference>
<evidence type="ECO:0000256" key="4">
    <source>
        <dbReference type="ARBA" id="ARBA00023152"/>
    </source>
</evidence>
<dbReference type="PANTHER" id="PTHR11469:SF1">
    <property type="entry name" value="GLUCOSE-6-PHOSPHATE ISOMERASE"/>
    <property type="match status" value="1"/>
</dbReference>
<dbReference type="Proteomes" id="UP000183209">
    <property type="component" value="Unassembled WGS sequence"/>
</dbReference>
<dbReference type="GO" id="GO:0051156">
    <property type="term" value="P:glucose 6-phosphate metabolic process"/>
    <property type="evidence" value="ECO:0007669"/>
    <property type="project" value="TreeGrafter"/>
</dbReference>
<comment type="similarity">
    <text evidence="2 7 8">Belongs to the GPI family.</text>
</comment>
<organism evidence="9 10">
    <name type="scientific">Zhouia amylolytica</name>
    <dbReference type="NCBI Taxonomy" id="376730"/>
    <lineage>
        <taxon>Bacteria</taxon>
        <taxon>Pseudomonadati</taxon>
        <taxon>Bacteroidota</taxon>
        <taxon>Flavobacteriia</taxon>
        <taxon>Flavobacteriales</taxon>
        <taxon>Flavobacteriaceae</taxon>
        <taxon>Zhouia</taxon>
    </lineage>
</organism>
<dbReference type="GO" id="GO:0006096">
    <property type="term" value="P:glycolytic process"/>
    <property type="evidence" value="ECO:0007669"/>
    <property type="project" value="UniProtKB-UniRule"/>
</dbReference>